<proteinExistence type="predicted"/>
<dbReference type="SUPFAM" id="SSF57756">
    <property type="entry name" value="Retrovirus zinc finger-like domains"/>
    <property type="match status" value="1"/>
</dbReference>
<evidence type="ECO:0000259" key="3">
    <source>
        <dbReference type="PROSITE" id="PS50158"/>
    </source>
</evidence>
<feature type="region of interest" description="Disordered" evidence="2">
    <location>
        <begin position="219"/>
        <end position="239"/>
    </location>
</feature>
<feature type="compositionally biased region" description="Acidic residues" evidence="2">
    <location>
        <begin position="223"/>
        <end position="233"/>
    </location>
</feature>
<dbReference type="SMART" id="SM00343">
    <property type="entry name" value="ZnF_C2HC"/>
    <property type="match status" value="1"/>
</dbReference>
<keyword evidence="1" id="KW-0863">Zinc-finger</keyword>
<protein>
    <submittedName>
        <fullName evidence="4">Zinc knuckle</fullName>
    </submittedName>
</protein>
<comment type="caution">
    <text evidence="4">The sequence shown here is derived from an EMBL/GenBank/DDBJ whole genome shotgun (WGS) entry which is preliminary data.</text>
</comment>
<name>A0AAW1LTV3_POPJA</name>
<dbReference type="Proteomes" id="UP001458880">
    <property type="component" value="Unassembled WGS sequence"/>
</dbReference>
<gene>
    <name evidence="4" type="ORF">QE152_g10451</name>
</gene>
<dbReference type="GO" id="GO:0003676">
    <property type="term" value="F:nucleic acid binding"/>
    <property type="evidence" value="ECO:0007669"/>
    <property type="project" value="InterPro"/>
</dbReference>
<dbReference type="InterPro" id="IPR036875">
    <property type="entry name" value="Znf_CCHC_sf"/>
</dbReference>
<keyword evidence="5" id="KW-1185">Reference proteome</keyword>
<keyword evidence="1" id="KW-0862">Zinc</keyword>
<reference evidence="4 5" key="1">
    <citation type="journal article" date="2024" name="BMC Genomics">
        <title>De novo assembly and annotation of Popillia japonica's genome with initial clues to its potential as an invasive pest.</title>
        <authorList>
            <person name="Cucini C."/>
            <person name="Boschi S."/>
            <person name="Funari R."/>
            <person name="Cardaioli E."/>
            <person name="Iannotti N."/>
            <person name="Marturano G."/>
            <person name="Paoli F."/>
            <person name="Bruttini M."/>
            <person name="Carapelli A."/>
            <person name="Frati F."/>
            <person name="Nardi F."/>
        </authorList>
    </citation>
    <scope>NUCLEOTIDE SEQUENCE [LARGE SCALE GENOMIC DNA]</scope>
    <source>
        <strain evidence="4">DMR45628</strain>
    </source>
</reference>
<evidence type="ECO:0000313" key="5">
    <source>
        <dbReference type="Proteomes" id="UP001458880"/>
    </source>
</evidence>
<dbReference type="InterPro" id="IPR001878">
    <property type="entry name" value="Znf_CCHC"/>
</dbReference>
<accession>A0AAW1LTV3</accession>
<feature type="domain" description="CCHC-type" evidence="3">
    <location>
        <begin position="31"/>
        <end position="45"/>
    </location>
</feature>
<evidence type="ECO:0000256" key="2">
    <source>
        <dbReference type="SAM" id="MobiDB-lite"/>
    </source>
</evidence>
<dbReference type="EMBL" id="JASPKY010000095">
    <property type="protein sequence ID" value="KAK9737800.1"/>
    <property type="molecule type" value="Genomic_DNA"/>
</dbReference>
<dbReference type="PROSITE" id="PS50158">
    <property type="entry name" value="ZF_CCHC"/>
    <property type="match status" value="1"/>
</dbReference>
<keyword evidence="1" id="KW-0479">Metal-binding</keyword>
<evidence type="ECO:0000256" key="1">
    <source>
        <dbReference type="PROSITE-ProRule" id="PRU00047"/>
    </source>
</evidence>
<dbReference type="GO" id="GO:0008270">
    <property type="term" value="F:zinc ion binding"/>
    <property type="evidence" value="ECO:0007669"/>
    <property type="project" value="UniProtKB-KW"/>
</dbReference>
<organism evidence="4 5">
    <name type="scientific">Popillia japonica</name>
    <name type="common">Japanese beetle</name>
    <dbReference type="NCBI Taxonomy" id="7064"/>
    <lineage>
        <taxon>Eukaryota</taxon>
        <taxon>Metazoa</taxon>
        <taxon>Ecdysozoa</taxon>
        <taxon>Arthropoda</taxon>
        <taxon>Hexapoda</taxon>
        <taxon>Insecta</taxon>
        <taxon>Pterygota</taxon>
        <taxon>Neoptera</taxon>
        <taxon>Endopterygota</taxon>
        <taxon>Coleoptera</taxon>
        <taxon>Polyphaga</taxon>
        <taxon>Scarabaeiformia</taxon>
        <taxon>Scarabaeidae</taxon>
        <taxon>Rutelinae</taxon>
        <taxon>Popillia</taxon>
    </lineage>
</organism>
<dbReference type="AlphaFoldDB" id="A0AAW1LTV3"/>
<sequence length="289" mass="33299">MKVVRVNNKKKSDANVVVEVDPMLFNTIIKKCFTCSKFGHLSKNCTASTTCLKCASNYGLKDCESDIYKCINCIDCNSRYKTNHDVRHTVFDQYTEKEEDIVSGIRKITLKNVIYWISRAWDSVGGSTIKKTLSKVLDIGNYDSEDDSPLNDLALKWSRGEMSSSNFDSETEEEQQNLFELMQNLKSCENVTRQDVDEWVTANDLKEEVNVEELRNAFQETEKSDDDDNEAVDEQPPTKISHQECFASLEKGLRYIEQQSEATPAVLLLLNRWRNMAARKRRYETEAHR</sequence>
<dbReference type="Pfam" id="PF00098">
    <property type="entry name" value="zf-CCHC"/>
    <property type="match status" value="1"/>
</dbReference>
<evidence type="ECO:0000313" key="4">
    <source>
        <dbReference type="EMBL" id="KAK9737800.1"/>
    </source>
</evidence>